<dbReference type="InterPro" id="IPR008927">
    <property type="entry name" value="6-PGluconate_DH-like_C_sf"/>
</dbReference>
<dbReference type="PROSITE" id="PS00974">
    <property type="entry name" value="MANNITOL_DHGENASE"/>
    <property type="match status" value="1"/>
</dbReference>
<dbReference type="InterPro" id="IPR013328">
    <property type="entry name" value="6PGD_dom2"/>
</dbReference>
<dbReference type="InterPro" id="IPR023027">
    <property type="entry name" value="Mannitol_DH_CS"/>
</dbReference>
<keyword evidence="1" id="KW-0560">Oxidoreductase</keyword>
<gene>
    <name evidence="5" type="ORF">D9R14_07960</name>
</gene>
<evidence type="ECO:0000259" key="4">
    <source>
        <dbReference type="Pfam" id="PF08125"/>
    </source>
</evidence>
<organism evidence="5 6">
    <name type="scientific">Xanthobacter tagetidis</name>
    <dbReference type="NCBI Taxonomy" id="60216"/>
    <lineage>
        <taxon>Bacteria</taxon>
        <taxon>Pseudomonadati</taxon>
        <taxon>Pseudomonadota</taxon>
        <taxon>Alphaproteobacteria</taxon>
        <taxon>Hyphomicrobiales</taxon>
        <taxon>Xanthobacteraceae</taxon>
        <taxon>Xanthobacter</taxon>
    </lineage>
</organism>
<dbReference type="RefSeq" id="WP_121622797.1">
    <property type="nucleotide sequence ID" value="NZ_JACIIW010000001.1"/>
</dbReference>
<dbReference type="PRINTS" id="PR00084">
    <property type="entry name" value="MTLDHDRGNASE"/>
</dbReference>
<evidence type="ECO:0000256" key="2">
    <source>
        <dbReference type="ARBA" id="ARBA00023027"/>
    </source>
</evidence>
<dbReference type="Proteomes" id="UP000269692">
    <property type="component" value="Unassembled WGS sequence"/>
</dbReference>
<dbReference type="PANTHER" id="PTHR43362:SF1">
    <property type="entry name" value="MANNITOL DEHYDROGENASE 2-RELATED"/>
    <property type="match status" value="1"/>
</dbReference>
<reference evidence="5 6" key="1">
    <citation type="submission" date="2018-10" db="EMBL/GenBank/DDBJ databases">
        <title>Xanthobacter tagetidis genome sequencing and assembly.</title>
        <authorList>
            <person name="Maclea K.S."/>
            <person name="Goen A.E."/>
            <person name="Fatima S.A."/>
        </authorList>
    </citation>
    <scope>NUCLEOTIDE SEQUENCE [LARGE SCALE GENOMIC DNA]</scope>
    <source>
        <strain evidence="5 6">ATCC 700314</strain>
    </source>
</reference>
<dbReference type="SUPFAM" id="SSF51735">
    <property type="entry name" value="NAD(P)-binding Rossmann-fold domains"/>
    <property type="match status" value="1"/>
</dbReference>
<evidence type="ECO:0000313" key="6">
    <source>
        <dbReference type="Proteomes" id="UP000269692"/>
    </source>
</evidence>
<dbReference type="Pfam" id="PF01232">
    <property type="entry name" value="Mannitol_dh"/>
    <property type="match status" value="1"/>
</dbReference>
<evidence type="ECO:0000256" key="1">
    <source>
        <dbReference type="ARBA" id="ARBA00023002"/>
    </source>
</evidence>
<protein>
    <submittedName>
        <fullName evidence="5">Mannitol dehydrogenase family protein</fullName>
    </submittedName>
</protein>
<evidence type="ECO:0000313" key="5">
    <source>
        <dbReference type="EMBL" id="RLP79587.1"/>
    </source>
</evidence>
<dbReference type="GO" id="GO:0019594">
    <property type="term" value="P:mannitol metabolic process"/>
    <property type="evidence" value="ECO:0007669"/>
    <property type="project" value="InterPro"/>
</dbReference>
<name>A0A3L7AHC3_9HYPH</name>
<dbReference type="OrthoDB" id="271711at2"/>
<proteinExistence type="predicted"/>
<accession>A0A3L7AHC3</accession>
<dbReference type="Gene3D" id="1.10.1040.10">
    <property type="entry name" value="N-(1-d-carboxylethyl)-l-norvaline Dehydrogenase, domain 2"/>
    <property type="match status" value="1"/>
</dbReference>
<dbReference type="EMBL" id="RCTF01000005">
    <property type="protein sequence ID" value="RLP79587.1"/>
    <property type="molecule type" value="Genomic_DNA"/>
</dbReference>
<feature type="domain" description="Mannitol dehydrogenase C-terminal" evidence="4">
    <location>
        <begin position="289"/>
        <end position="480"/>
    </location>
</feature>
<keyword evidence="2" id="KW-0520">NAD</keyword>
<dbReference type="GO" id="GO:0016616">
    <property type="term" value="F:oxidoreductase activity, acting on the CH-OH group of donors, NAD or NADP as acceptor"/>
    <property type="evidence" value="ECO:0007669"/>
    <property type="project" value="TreeGrafter"/>
</dbReference>
<evidence type="ECO:0000259" key="3">
    <source>
        <dbReference type="Pfam" id="PF01232"/>
    </source>
</evidence>
<dbReference type="InterPro" id="IPR013131">
    <property type="entry name" value="Mannitol_DH_N"/>
</dbReference>
<dbReference type="PANTHER" id="PTHR43362">
    <property type="entry name" value="MANNITOL DEHYDROGENASE DSF1-RELATED"/>
    <property type="match status" value="1"/>
</dbReference>
<dbReference type="SUPFAM" id="SSF48179">
    <property type="entry name" value="6-phosphogluconate dehydrogenase C-terminal domain-like"/>
    <property type="match status" value="1"/>
</dbReference>
<keyword evidence="6" id="KW-1185">Reference proteome</keyword>
<sequence length="497" mass="52743">MSGEGAPRLALKTLGDLPADVARPGYDVGAAEVGVVHLGVGAFHRAHQAVYLDDVMARGAKGWAIAGASLRAADTYDALAPQDGLYTLAVRSGAGDALRVVGSLRHLLVAPRDPQALLSAMCDPKVRIVSLTVTEKGYCHDPASGTLDEAHPDIRADLADPHRPRSAPGFLVEALARRRAAGTRPFTVLCCDNLPANGTTVARVTARLAALRDPDLGRFVEGEVAFPSTMVDRIVPATTDADRALVAQRLGVADAWPVMAEPFSQWVVEDRFPAGRPPLEEVGAQVVADVAPYEHMKLRLLNGAHSTLAYLGYLAGHETIADTMADAAFARLVQRLQDEEITPTLAVPPGADLAGYKAALRERFRNPALRHRTWQIAMDGSQKLPQRLVATARDRLAAGAPIDLIALGIAGWMRYVAGWDEHGRAIDVRDPLASRLRTLADAAGLDAPRLAPALLSVREVFGTDLPADPRFATAVTEALGDVIRGGAAGAVGRVVTR</sequence>
<dbReference type="InterPro" id="IPR050988">
    <property type="entry name" value="Mannitol_DH/Oxidoreductase"/>
</dbReference>
<dbReference type="InterPro" id="IPR000669">
    <property type="entry name" value="Mannitol_DH"/>
</dbReference>
<dbReference type="InterPro" id="IPR036291">
    <property type="entry name" value="NAD(P)-bd_dom_sf"/>
</dbReference>
<feature type="domain" description="Mannitol dehydrogenase N-terminal" evidence="3">
    <location>
        <begin position="34"/>
        <end position="280"/>
    </location>
</feature>
<comment type="caution">
    <text evidence="5">The sequence shown here is derived from an EMBL/GenBank/DDBJ whole genome shotgun (WGS) entry which is preliminary data.</text>
</comment>
<dbReference type="AlphaFoldDB" id="A0A3L7AHC3"/>
<dbReference type="Pfam" id="PF08125">
    <property type="entry name" value="Mannitol_dh_C"/>
    <property type="match status" value="1"/>
</dbReference>
<dbReference type="InterPro" id="IPR013118">
    <property type="entry name" value="Mannitol_DH_C"/>
</dbReference>
<dbReference type="Gene3D" id="3.40.50.720">
    <property type="entry name" value="NAD(P)-binding Rossmann-like Domain"/>
    <property type="match status" value="1"/>
</dbReference>